<dbReference type="InterPro" id="IPR036093">
    <property type="entry name" value="NAC_dom_sf"/>
</dbReference>
<dbReference type="GO" id="GO:0003677">
    <property type="term" value="F:DNA binding"/>
    <property type="evidence" value="ECO:0007669"/>
    <property type="project" value="UniProtKB-KW"/>
</dbReference>
<evidence type="ECO:0000313" key="8">
    <source>
        <dbReference type="Proteomes" id="UP001642360"/>
    </source>
</evidence>
<feature type="domain" description="NAC" evidence="6">
    <location>
        <begin position="4"/>
        <end position="153"/>
    </location>
</feature>
<evidence type="ECO:0000256" key="3">
    <source>
        <dbReference type="ARBA" id="ARBA00023163"/>
    </source>
</evidence>
<dbReference type="Pfam" id="PF02365">
    <property type="entry name" value="NAM"/>
    <property type="match status" value="1"/>
</dbReference>
<evidence type="ECO:0000256" key="2">
    <source>
        <dbReference type="ARBA" id="ARBA00023125"/>
    </source>
</evidence>
<dbReference type="Gene3D" id="2.170.150.80">
    <property type="entry name" value="NAC domain"/>
    <property type="match status" value="1"/>
</dbReference>
<dbReference type="InterPro" id="IPR003441">
    <property type="entry name" value="NAC-dom"/>
</dbReference>
<comment type="caution">
    <text evidence="7">The sequence shown here is derived from an EMBL/GenBank/DDBJ whole genome shotgun (WGS) entry which is preliminary data.</text>
</comment>
<dbReference type="EMBL" id="CAUOFW020007057">
    <property type="protein sequence ID" value="CAK9177428.1"/>
    <property type="molecule type" value="Genomic_DNA"/>
</dbReference>
<dbReference type="SUPFAM" id="SSF101941">
    <property type="entry name" value="NAC domain"/>
    <property type="match status" value="1"/>
</dbReference>
<dbReference type="PANTHER" id="PTHR31719:SF164">
    <property type="entry name" value="NAC DOMAIN-CONTAINING PROTEIN"/>
    <property type="match status" value="1"/>
</dbReference>
<keyword evidence="2" id="KW-0238">DNA-binding</keyword>
<proteinExistence type="predicted"/>
<name>A0ABC8U6P0_9AQUA</name>
<dbReference type="AlphaFoldDB" id="A0ABC8U6P0"/>
<keyword evidence="3" id="KW-0804">Transcription</keyword>
<keyword evidence="4" id="KW-0539">Nucleus</keyword>
<feature type="compositionally biased region" description="Acidic residues" evidence="5">
    <location>
        <begin position="382"/>
        <end position="392"/>
    </location>
</feature>
<reference evidence="7 8" key="1">
    <citation type="submission" date="2024-02" db="EMBL/GenBank/DDBJ databases">
        <authorList>
            <person name="Vignale AGUSTIN F."/>
            <person name="Sosa J E."/>
            <person name="Modenutti C."/>
        </authorList>
    </citation>
    <scope>NUCLEOTIDE SEQUENCE [LARGE SCALE GENOMIC DNA]</scope>
</reference>
<evidence type="ECO:0000256" key="1">
    <source>
        <dbReference type="ARBA" id="ARBA00023015"/>
    </source>
</evidence>
<evidence type="ECO:0000256" key="4">
    <source>
        <dbReference type="ARBA" id="ARBA00023242"/>
    </source>
</evidence>
<evidence type="ECO:0000256" key="5">
    <source>
        <dbReference type="SAM" id="MobiDB-lite"/>
    </source>
</evidence>
<evidence type="ECO:0000259" key="6">
    <source>
        <dbReference type="PROSITE" id="PS51005"/>
    </source>
</evidence>
<evidence type="ECO:0000313" key="7">
    <source>
        <dbReference type="EMBL" id="CAK9177428.1"/>
    </source>
</evidence>
<accession>A0ABC8U6P0</accession>
<dbReference type="Proteomes" id="UP001642360">
    <property type="component" value="Unassembled WGS sequence"/>
</dbReference>
<keyword evidence="1" id="KW-0805">Transcription regulation</keyword>
<dbReference type="PROSITE" id="PS51005">
    <property type="entry name" value="NAC"/>
    <property type="match status" value="1"/>
</dbReference>
<gene>
    <name evidence="7" type="ORF">ILEXP_LOCUS47317</name>
</gene>
<feature type="region of interest" description="Disordered" evidence="5">
    <location>
        <begin position="382"/>
        <end position="406"/>
    </location>
</feature>
<keyword evidence="8" id="KW-1185">Reference proteome</keyword>
<protein>
    <recommendedName>
        <fullName evidence="6">NAC domain-containing protein</fullName>
    </recommendedName>
</protein>
<sequence length="406" mass="45509">MENMWNGYRFHPSEKDLMLYLSLKVLGRQLPCQSVVNECDVYGDIEPMSLFQTGSEERVVYVFTKLKKMSSQRIKRTVATGKCTWRGSDKASPVLDPQKKNTIIGWKRNFVYEITKTRAKLGYNMTEYSLPDSTLNSGRVLFKDYVLCCIKKKKPPQTNHSQSQDNFQELIEGDLFAILAEDHHHYEAAPSLPYEPIALGVPVAQFEGYPYQQYVSMAVTPEFGALYSGRDGSAKFQVPNSTMAALAEYDSETIPQQTINNEPIEWSLSLAQLEEYQYEEYMSRNKNMGTTPVAHCGSITDASVAPESGATGALYCGGRTGFECQIQSNIMSCAAESPISEECCLPALETWDYTDLFMPDNTNWDGIAREFLAELLHGDQEELSNGDQEEALQDSAISLIPPNPSD</sequence>
<dbReference type="PANTHER" id="PTHR31719">
    <property type="entry name" value="NAC TRANSCRIPTION FACTOR 56"/>
    <property type="match status" value="1"/>
</dbReference>
<organism evidence="7 8">
    <name type="scientific">Ilex paraguariensis</name>
    <name type="common">yerba mate</name>
    <dbReference type="NCBI Taxonomy" id="185542"/>
    <lineage>
        <taxon>Eukaryota</taxon>
        <taxon>Viridiplantae</taxon>
        <taxon>Streptophyta</taxon>
        <taxon>Embryophyta</taxon>
        <taxon>Tracheophyta</taxon>
        <taxon>Spermatophyta</taxon>
        <taxon>Magnoliopsida</taxon>
        <taxon>eudicotyledons</taxon>
        <taxon>Gunneridae</taxon>
        <taxon>Pentapetalae</taxon>
        <taxon>asterids</taxon>
        <taxon>campanulids</taxon>
        <taxon>Aquifoliales</taxon>
        <taxon>Aquifoliaceae</taxon>
        <taxon>Ilex</taxon>
    </lineage>
</organism>